<dbReference type="Gene3D" id="3.30.2090.10">
    <property type="entry name" value="Multidrug efflux transporter AcrB TolC docking domain, DN and DC subdomains"/>
    <property type="match status" value="2"/>
</dbReference>
<evidence type="ECO:0000256" key="2">
    <source>
        <dbReference type="ARBA" id="ARBA00010942"/>
    </source>
</evidence>
<feature type="transmembrane region" description="Helical" evidence="9">
    <location>
        <begin position="434"/>
        <end position="458"/>
    </location>
</feature>
<feature type="transmembrane region" description="Helical" evidence="9">
    <location>
        <begin position="366"/>
        <end position="387"/>
    </location>
</feature>
<evidence type="ECO:0000256" key="6">
    <source>
        <dbReference type="ARBA" id="ARBA00022692"/>
    </source>
</evidence>
<feature type="transmembrane region" description="Helical" evidence="9">
    <location>
        <begin position="547"/>
        <end position="567"/>
    </location>
</feature>
<keyword evidence="6 9" id="KW-0812">Transmembrane</keyword>
<evidence type="ECO:0000256" key="9">
    <source>
        <dbReference type="RuleBase" id="RU364070"/>
    </source>
</evidence>
<evidence type="ECO:0000256" key="7">
    <source>
        <dbReference type="ARBA" id="ARBA00022989"/>
    </source>
</evidence>
<evidence type="ECO:0000313" key="11">
    <source>
        <dbReference type="Proteomes" id="UP000036890"/>
    </source>
</evidence>
<keyword evidence="3 9" id="KW-0813">Transport</keyword>
<dbReference type="Proteomes" id="UP000036890">
    <property type="component" value="Unassembled WGS sequence"/>
</dbReference>
<dbReference type="Gene3D" id="1.20.1640.10">
    <property type="entry name" value="Multidrug efflux transporter AcrB transmembrane domain"/>
    <property type="match status" value="2"/>
</dbReference>
<dbReference type="GO" id="GO:0009636">
    <property type="term" value="P:response to toxic substance"/>
    <property type="evidence" value="ECO:0007669"/>
    <property type="project" value="UniProtKB-ARBA"/>
</dbReference>
<dbReference type="NCBIfam" id="NF000282">
    <property type="entry name" value="RND_permease_1"/>
    <property type="match status" value="1"/>
</dbReference>
<keyword evidence="8 9" id="KW-0472">Membrane</keyword>
<dbReference type="SUPFAM" id="SSF82693">
    <property type="entry name" value="Multidrug efflux transporter AcrB pore domain, PN1, PN2, PC1 and PC2 subdomains"/>
    <property type="match status" value="4"/>
</dbReference>
<dbReference type="FunFam" id="3.30.70.1430:FF:000001">
    <property type="entry name" value="Efflux pump membrane transporter"/>
    <property type="match status" value="1"/>
</dbReference>
<dbReference type="PRINTS" id="PR00702">
    <property type="entry name" value="ACRIFLAVINRP"/>
</dbReference>
<feature type="transmembrane region" description="Helical" evidence="9">
    <location>
        <begin position="927"/>
        <end position="954"/>
    </location>
</feature>
<dbReference type="NCBIfam" id="TIGR00915">
    <property type="entry name" value="2A0602"/>
    <property type="match status" value="1"/>
</dbReference>
<keyword evidence="5 9" id="KW-0997">Cell inner membrane</keyword>
<dbReference type="PANTHER" id="PTHR32063">
    <property type="match status" value="1"/>
</dbReference>
<dbReference type="RefSeq" id="WP_010482183.1">
    <property type="nucleotide sequence ID" value="NZ_AJLO02000034.1"/>
</dbReference>
<evidence type="ECO:0000256" key="1">
    <source>
        <dbReference type="ARBA" id="ARBA00004429"/>
    </source>
</evidence>
<dbReference type="Gene3D" id="3.30.70.1440">
    <property type="entry name" value="Multidrug efflux transporter AcrB pore domain"/>
    <property type="match status" value="1"/>
</dbReference>
<dbReference type="AlphaFoldDB" id="A0A0L8A6Y6"/>
<sequence length="1049" mass="112169">MVRFFIDRPIFAWVIAIAVSLLGLLAILILPVDRYPQIAPPTITIRATYTGASSQTVENAVTQVIEQSQQSLDHLMYMTSTSASDGSAQVNLVFATGTNPDTAQVQVQNQLQAAMATLPQAVQQNGLTITKSSGSIFEVLSFTSEDGSMDNFDVANFMEARIDDQISRVSGVGNIQPIGQEYAMRIWLDPEKMRQYALMPSDIETALQAQNTDVSAGELGGQPALKGQQLDATVTARSRLHTPEQFAQVVLKADANGSVVHLGEVAKIGLGPESYDSISTFNGKPSASLGIELNAGANAIAVSKAIDARLQQLQKYWPHGYTAHVAFTTTPFVTISLKEVVITLIEAIILVVLVMYLFLQNWRATLIPTIAVPVVLLGTFGVLAAFGYSINTLTMFALVLAIGLLVDDAIVVVENVERVMTFEGLAPKPATLKAMGQITGALVGIVLVLTAVFLPMAFFSGVTGVIYRQFSVTIAAAMILSVLVAMTITPALCGSILHQIPKGGHPHGDHGGEPSLLGKFFIWFNHRFERTSNGLRRRVDGFLGRRTLGVVFYLVLSVVTGLLLWHLPGAFLPDEDQGMLNALVKLPAGATLEQTRAVMDRLSAAAVKDDSVLSIQATAGFSVTGSGQNVGQAFIRLKDWDDRKDDADTIAVRLTKAMASVPDAQVFITSPPAILGLGDAGGFTLELQDEGGAGHAAAVAARNTLLKEAAKDPKLVNVRYASLEDAPVYAVKVDDAKAQAMGVNPQDINDTLNAALGGDFVNNFIYKGRIKKVFIQGAAEARMQPQDIERWSVRNQAGQMVPLSSLVSAHWSSAPAALQRYNGISAMEITGQPAPGVSSGEAMAEIARLADTLPEGFSHAWSDMAYQEQLSGNQAPMLYAISLLFVFLCLAALYESWAVPFAVMLAVPVGVFGAVLMMNLRGLNNDVYFQVGLLTTIGLAAKNGILIVEFARILEQQGKSTREAILQAVYLRLRPIVMTSLAFLMGVLPLVFATGAGSAARRSLGTGVAGGTVASMVLGMFFVPLFYLVVRRMFPGRAPTEATVPEARP</sequence>
<evidence type="ECO:0000256" key="3">
    <source>
        <dbReference type="ARBA" id="ARBA00022448"/>
    </source>
</evidence>
<dbReference type="InterPro" id="IPR001036">
    <property type="entry name" value="Acrflvin-R"/>
</dbReference>
<dbReference type="Gene3D" id="3.30.70.1430">
    <property type="entry name" value="Multidrug efflux transporter AcrB pore domain"/>
    <property type="match status" value="2"/>
</dbReference>
<reference evidence="10 11" key="1">
    <citation type="journal article" date="2012" name="J. Bacteriol.">
        <title>Genome sequence of a novel nicotine-degrading strain, Pseudomonas geniculata N1.</title>
        <authorList>
            <person name="Tang H."/>
            <person name="Yu H."/>
            <person name="Tai C."/>
            <person name="Huang K."/>
            <person name="Liu Y."/>
            <person name="Wang L."/>
            <person name="Yao Y."/>
            <person name="Wu G."/>
            <person name="Xu P."/>
        </authorList>
    </citation>
    <scope>NUCLEOTIDE SEQUENCE [LARGE SCALE GENOMIC DNA]</scope>
    <source>
        <strain evidence="10 11">N1</strain>
    </source>
</reference>
<organism evidence="10 11">
    <name type="scientific">Stenotrophomonas geniculata N1</name>
    <dbReference type="NCBI Taxonomy" id="1167641"/>
    <lineage>
        <taxon>Bacteria</taxon>
        <taxon>Pseudomonadati</taxon>
        <taxon>Pseudomonadota</taxon>
        <taxon>Gammaproteobacteria</taxon>
        <taxon>Lysobacterales</taxon>
        <taxon>Lysobacteraceae</taxon>
        <taxon>Stenotrophomonas</taxon>
    </lineage>
</organism>
<evidence type="ECO:0000256" key="8">
    <source>
        <dbReference type="ARBA" id="ARBA00023136"/>
    </source>
</evidence>
<keyword evidence="7 9" id="KW-1133">Transmembrane helix</keyword>
<dbReference type="SUPFAM" id="SSF82866">
    <property type="entry name" value="Multidrug efflux transporter AcrB transmembrane domain"/>
    <property type="match status" value="2"/>
</dbReference>
<dbReference type="Gene3D" id="3.30.70.1320">
    <property type="entry name" value="Multidrug efflux transporter AcrB pore domain like"/>
    <property type="match status" value="1"/>
</dbReference>
<dbReference type="InterPro" id="IPR027463">
    <property type="entry name" value="AcrB_DN_DC_subdom"/>
</dbReference>
<dbReference type="PANTHER" id="PTHR32063:SF13">
    <property type="entry name" value="MULTIDRUG EFFLUX PUMP SUBUNIT ACRB-RELATED"/>
    <property type="match status" value="1"/>
</dbReference>
<dbReference type="SUPFAM" id="SSF82714">
    <property type="entry name" value="Multidrug efflux transporter AcrB TolC docking domain, DN and DC subdomains"/>
    <property type="match status" value="2"/>
</dbReference>
<feature type="transmembrane region" description="Helical" evidence="9">
    <location>
        <begin position="340"/>
        <end position="359"/>
    </location>
</feature>
<dbReference type="FunFam" id="1.20.1640.10:FF:000001">
    <property type="entry name" value="Efflux pump membrane transporter"/>
    <property type="match status" value="1"/>
</dbReference>
<dbReference type="InterPro" id="IPR004764">
    <property type="entry name" value="MdtF-like"/>
</dbReference>
<evidence type="ECO:0000256" key="5">
    <source>
        <dbReference type="ARBA" id="ARBA00022519"/>
    </source>
</evidence>
<accession>A0A0L8A6Y6</accession>
<dbReference type="OrthoDB" id="9757904at2"/>
<dbReference type="GO" id="GO:0005886">
    <property type="term" value="C:plasma membrane"/>
    <property type="evidence" value="ECO:0007669"/>
    <property type="project" value="UniProtKB-SubCell"/>
</dbReference>
<feature type="transmembrane region" description="Helical" evidence="9">
    <location>
        <begin position="393"/>
        <end position="413"/>
    </location>
</feature>
<name>A0A0L8A6Y6_9GAMM</name>
<dbReference type="GO" id="GO:0015562">
    <property type="term" value="F:efflux transmembrane transporter activity"/>
    <property type="evidence" value="ECO:0007669"/>
    <property type="project" value="InterPro"/>
</dbReference>
<comment type="similarity">
    <text evidence="2 9">Belongs to the resistance-nodulation-cell division (RND) (TC 2.A.6) family.</text>
</comment>
<protein>
    <recommendedName>
        <fullName evidence="9">Efflux pump membrane transporter</fullName>
    </recommendedName>
</protein>
<gene>
    <name evidence="10" type="ORF">W7K_16275</name>
</gene>
<proteinExistence type="inferred from homology"/>
<evidence type="ECO:0000256" key="4">
    <source>
        <dbReference type="ARBA" id="ARBA00022475"/>
    </source>
</evidence>
<dbReference type="EMBL" id="AJLO02000034">
    <property type="protein sequence ID" value="KOE98148.1"/>
    <property type="molecule type" value="Genomic_DNA"/>
</dbReference>
<feature type="transmembrane region" description="Helical" evidence="9">
    <location>
        <begin position="470"/>
        <end position="493"/>
    </location>
</feature>
<comment type="caution">
    <text evidence="10">The sequence shown here is derived from an EMBL/GenBank/DDBJ whole genome shotgun (WGS) entry which is preliminary data.</text>
</comment>
<dbReference type="Pfam" id="PF00873">
    <property type="entry name" value="ACR_tran"/>
    <property type="match status" value="1"/>
</dbReference>
<feature type="transmembrane region" description="Helical" evidence="9">
    <location>
        <begin position="877"/>
        <end position="894"/>
    </location>
</feature>
<feature type="transmembrane region" description="Helical" evidence="9">
    <location>
        <begin position="1008"/>
        <end position="1030"/>
    </location>
</feature>
<dbReference type="GO" id="GO:0042910">
    <property type="term" value="F:xenobiotic transmembrane transporter activity"/>
    <property type="evidence" value="ECO:0007669"/>
    <property type="project" value="TreeGrafter"/>
</dbReference>
<evidence type="ECO:0000313" key="10">
    <source>
        <dbReference type="EMBL" id="KOE98148.1"/>
    </source>
</evidence>
<feature type="transmembrane region" description="Helical" evidence="9">
    <location>
        <begin position="12"/>
        <end position="32"/>
    </location>
</feature>
<feature type="transmembrane region" description="Helical" evidence="9">
    <location>
        <begin position="901"/>
        <end position="921"/>
    </location>
</feature>
<feature type="transmembrane region" description="Helical" evidence="9">
    <location>
        <begin position="975"/>
        <end position="996"/>
    </location>
</feature>
<comment type="subcellular location">
    <subcellularLocation>
        <location evidence="1 9">Cell inner membrane</location>
        <topology evidence="1 9">Multi-pass membrane protein</topology>
    </subcellularLocation>
</comment>
<keyword evidence="4" id="KW-1003">Cell membrane</keyword>